<dbReference type="GO" id="GO:0016787">
    <property type="term" value="F:hydrolase activity"/>
    <property type="evidence" value="ECO:0007669"/>
    <property type="project" value="UniProtKB-KW"/>
</dbReference>
<reference evidence="3" key="1">
    <citation type="journal article" date="2019" name="Int. J. Syst. Evol. Microbiol.">
        <title>The Global Catalogue of Microorganisms (GCM) 10K type strain sequencing project: providing services to taxonomists for standard genome sequencing and annotation.</title>
        <authorList>
            <consortium name="The Broad Institute Genomics Platform"/>
            <consortium name="The Broad Institute Genome Sequencing Center for Infectious Disease"/>
            <person name="Wu L."/>
            <person name="Ma J."/>
        </authorList>
    </citation>
    <scope>NUCLEOTIDE SEQUENCE [LARGE SCALE GENOMIC DNA]</scope>
    <source>
        <strain evidence="3">KCTC 22245</strain>
    </source>
</reference>
<dbReference type="PANTHER" id="PTHR43319:SF3">
    <property type="entry name" value="BETA-LACTAMASE-RELATED DOMAIN-CONTAINING PROTEIN"/>
    <property type="match status" value="1"/>
</dbReference>
<evidence type="ECO:0000313" key="2">
    <source>
        <dbReference type="EMBL" id="MFC3303676.1"/>
    </source>
</evidence>
<keyword evidence="2" id="KW-0378">Hydrolase</keyword>
<keyword evidence="3" id="KW-1185">Reference proteome</keyword>
<name>A0ABV7MDY4_9PROT</name>
<sequence>MQGHVDGSFEGVREVLEQSIEAGENLGATVSVMIEGDTVVDLAGGFQDKAKTLPFTTDTLACVFSSGKAVCAALVMVAVSEGKLSYDQTVASLWPEFGQAGKQDITVAQVLSHQAGLAAFVEEQDPKIWLDWDATCAAIAAMEPLWEPGTASGYGPQTYGYIAGEILRRVNEGQSVGQQLRKLTRDVICGMTLSEATRAAPLVKPKQAPDLGELNEIKKAAFLKPWSAPSGVSRQEWAAAEIPASNMHANARGLAEFMQLFAFGTGLGLTASDEAREEAWKERIHGPDKVLPFTLSWAAGVMRETGEIFGAPPTAIGHYGFGGSCVMADPARGLSFAFVPNKQSPHLVADPRAVALIRAVYQAVS</sequence>
<proteinExistence type="predicted"/>
<dbReference type="InterPro" id="IPR001466">
    <property type="entry name" value="Beta-lactam-related"/>
</dbReference>
<gene>
    <name evidence="2" type="ORF">ACFONP_13165</name>
</gene>
<dbReference type="EMBL" id="JBHRVA010000003">
    <property type="protein sequence ID" value="MFC3303676.1"/>
    <property type="molecule type" value="Genomic_DNA"/>
</dbReference>
<dbReference type="RefSeq" id="WP_189576444.1">
    <property type="nucleotide sequence ID" value="NZ_BMXU01000002.1"/>
</dbReference>
<dbReference type="InterPro" id="IPR012338">
    <property type="entry name" value="Beta-lactam/transpept-like"/>
</dbReference>
<comment type="caution">
    <text evidence="2">The sequence shown here is derived from an EMBL/GenBank/DDBJ whole genome shotgun (WGS) entry which is preliminary data.</text>
</comment>
<evidence type="ECO:0000259" key="1">
    <source>
        <dbReference type="Pfam" id="PF00144"/>
    </source>
</evidence>
<accession>A0ABV7MDY4</accession>
<dbReference type="Gene3D" id="3.40.710.10">
    <property type="entry name" value="DD-peptidase/beta-lactamase superfamily"/>
    <property type="match status" value="1"/>
</dbReference>
<dbReference type="SUPFAM" id="SSF56601">
    <property type="entry name" value="beta-lactamase/transpeptidase-like"/>
    <property type="match status" value="1"/>
</dbReference>
<dbReference type="Pfam" id="PF00144">
    <property type="entry name" value="Beta-lactamase"/>
    <property type="match status" value="1"/>
</dbReference>
<dbReference type="InterPro" id="IPR052907">
    <property type="entry name" value="Beta-lactamase/esterase"/>
</dbReference>
<evidence type="ECO:0000313" key="3">
    <source>
        <dbReference type="Proteomes" id="UP001595607"/>
    </source>
</evidence>
<dbReference type="Proteomes" id="UP001595607">
    <property type="component" value="Unassembled WGS sequence"/>
</dbReference>
<organism evidence="2 3">
    <name type="scientific">Parvularcula lutaonensis</name>
    <dbReference type="NCBI Taxonomy" id="491923"/>
    <lineage>
        <taxon>Bacteria</taxon>
        <taxon>Pseudomonadati</taxon>
        <taxon>Pseudomonadota</taxon>
        <taxon>Alphaproteobacteria</taxon>
        <taxon>Parvularculales</taxon>
        <taxon>Parvularculaceae</taxon>
        <taxon>Parvularcula</taxon>
    </lineage>
</organism>
<dbReference type="PANTHER" id="PTHR43319">
    <property type="entry name" value="BETA-LACTAMASE-RELATED"/>
    <property type="match status" value="1"/>
</dbReference>
<protein>
    <submittedName>
        <fullName evidence="2">Serine hydrolase domain-containing protein</fullName>
    </submittedName>
</protein>
<feature type="domain" description="Beta-lactamase-related" evidence="1">
    <location>
        <begin position="13"/>
        <end position="356"/>
    </location>
</feature>